<gene>
    <name evidence="2" type="ORF">ACAT0790_LOCUS5497</name>
</gene>
<dbReference type="EMBL" id="HBGE01009045">
    <property type="protein sequence ID" value="CAD9096920.1"/>
    <property type="molecule type" value="Transcribed_RNA"/>
</dbReference>
<name>A0A7S1PRG7_ALECA</name>
<feature type="region of interest" description="Disordered" evidence="1">
    <location>
        <begin position="26"/>
        <end position="53"/>
    </location>
</feature>
<feature type="region of interest" description="Disordered" evidence="1">
    <location>
        <begin position="60"/>
        <end position="79"/>
    </location>
</feature>
<accession>A0A7S1PRG7</accession>
<reference evidence="2" key="1">
    <citation type="submission" date="2021-01" db="EMBL/GenBank/DDBJ databases">
        <authorList>
            <person name="Corre E."/>
            <person name="Pelletier E."/>
            <person name="Niang G."/>
            <person name="Scheremetjew M."/>
            <person name="Finn R."/>
            <person name="Kale V."/>
            <person name="Holt S."/>
            <person name="Cochrane G."/>
            <person name="Meng A."/>
            <person name="Brown T."/>
            <person name="Cohen L."/>
        </authorList>
    </citation>
    <scope>NUCLEOTIDE SEQUENCE</scope>
    <source>
        <strain evidence="2">OF101</strain>
    </source>
</reference>
<sequence>MGDHGGFWRWRWPEMPSRRWPELPSIPLMSDRHEGPSPEGSQTSTTTTTTTSFTWTTATLSTQSTSTAPATTTTVSSTTPAAVRLDKSQLRVMEHLREARKDSAEHYGVTLLCFAVMVPWGNERLLLREAHALGAGIFGCEDAAIYSSEVIEVAPGVKSVIARDSLKCDYGGEFKTALNNGIFLDIWKKVVSDKVYARRDWTVKLDPDSVFFAHRLRRRLQPLQKDADKEPVYINNCKLGLHGPFEVLSRRAVRAWHDGMDRCVSHFRKLCSGDCYWGEDMFLDQCLQKVLHIKRVGLYNMLLEAHCDPPKGWESCHSRESVAFHPFKNPGNFSACLERAILG</sequence>
<feature type="compositionally biased region" description="Low complexity" evidence="1">
    <location>
        <begin position="41"/>
        <end position="53"/>
    </location>
</feature>
<dbReference type="AlphaFoldDB" id="A0A7S1PRG7"/>
<protein>
    <recommendedName>
        <fullName evidence="3">Hexosyltransferase</fullName>
    </recommendedName>
</protein>
<evidence type="ECO:0000256" key="1">
    <source>
        <dbReference type="SAM" id="MobiDB-lite"/>
    </source>
</evidence>
<organism evidence="2">
    <name type="scientific">Alexandrium catenella</name>
    <name type="common">Red tide dinoflagellate</name>
    <name type="synonym">Gonyaulax catenella</name>
    <dbReference type="NCBI Taxonomy" id="2925"/>
    <lineage>
        <taxon>Eukaryota</taxon>
        <taxon>Sar</taxon>
        <taxon>Alveolata</taxon>
        <taxon>Dinophyceae</taxon>
        <taxon>Gonyaulacales</taxon>
        <taxon>Pyrocystaceae</taxon>
        <taxon>Alexandrium</taxon>
    </lineage>
</organism>
<proteinExistence type="predicted"/>
<evidence type="ECO:0008006" key="3">
    <source>
        <dbReference type="Google" id="ProtNLM"/>
    </source>
</evidence>
<evidence type="ECO:0000313" key="2">
    <source>
        <dbReference type="EMBL" id="CAD9096920.1"/>
    </source>
</evidence>